<evidence type="ECO:0000313" key="1">
    <source>
        <dbReference type="Proteomes" id="UP000515154"/>
    </source>
</evidence>
<sequence>MSSRALRRLQKDNIPVLINDSGDENNYSNSEKELNNEDYLLKPRARNKNKKKKEFVGNRFDLLENGNKEDECDEEEKEKDDTQAELTEESNEVVQKESKIVPQKKKKKKKSKATHGFCKNETTIAQNNNDDIDAEIEEANAILGEFPVQESKVSDKEIAASSTRSIFNVEHRHLNPEYELKRLFGSRVIKSELTSRRNRKGRPTPWLSTPKDNWSPYVKTGLSMSLVKTADDGSQQMFTFEHNHQYQEIQFKFYDAVESLNTNTIADILQDHPYHIDSLIQFSEICKNGEDLNRAKELIERALFSFEMSFHPLFSLTKGNCLLDFRRQENRAFYTALFKHIFYLGSKGCNRTALEYCKLLLSLDPDNDPLCVLLFIDYYALRAEEFSFLIRFYEEQEPHKNLSQLPNFAFSVPLAMYHLAIQNNESTEKADKRLQESLRMFPALLFFLLDKCSVNPAGVVTSCHLFTEAQVGLPSGLRQLIGLYTGQVWPCWKVMQNVQWLEKNVEVVVQNFQAENDDKKEYYRRFHRRYQGTPRNICRYILLSEIKEAMSDLPPDITNSVILSYDILPPRDNIETYKRPQRPRRVSSTSGGVTTFLRSLLPDFSIDEPLEEEHGATGGGHGAQLTNSIETLLEVMRDLMGNIRPVPPPIENPQNQADPPEEHNEEWG</sequence>
<proteinExistence type="predicted"/>
<protein>
    <submittedName>
        <fullName evidence="2">Transcription factor 25</fullName>
    </submittedName>
</protein>
<keyword evidence="1" id="KW-1185">Reference proteome</keyword>
<accession>A0A6P7STF0</accession>
<dbReference type="Proteomes" id="UP000515154">
    <property type="component" value="Linkage group LG1"/>
</dbReference>
<dbReference type="AlphaFoldDB" id="A0A6P7STF0"/>
<dbReference type="Pfam" id="PF04910">
    <property type="entry name" value="Tcf25"/>
    <property type="match status" value="1"/>
</dbReference>
<dbReference type="KEGG" id="osn:115216374"/>
<dbReference type="RefSeq" id="XP_029641529.1">
    <property type="nucleotide sequence ID" value="XM_029785669.2"/>
</dbReference>
<gene>
    <name evidence="2" type="primary">LOC115216374</name>
</gene>
<dbReference type="PANTHER" id="PTHR22684:SF0">
    <property type="entry name" value="RIBOSOME QUALITY CONTROL COMPLEX SUBUNIT TCF25"/>
    <property type="match status" value="1"/>
</dbReference>
<evidence type="ECO:0000313" key="2">
    <source>
        <dbReference type="RefSeq" id="XP_029641529.1"/>
    </source>
</evidence>
<dbReference type="InterPro" id="IPR006994">
    <property type="entry name" value="TCF25/Rqc1"/>
</dbReference>
<reference evidence="2" key="1">
    <citation type="submission" date="2025-08" db="UniProtKB">
        <authorList>
            <consortium name="RefSeq"/>
        </authorList>
    </citation>
    <scope>IDENTIFICATION</scope>
</reference>
<dbReference type="GO" id="GO:1990112">
    <property type="term" value="C:RQC complex"/>
    <property type="evidence" value="ECO:0007669"/>
    <property type="project" value="TreeGrafter"/>
</dbReference>
<dbReference type="PANTHER" id="PTHR22684">
    <property type="entry name" value="NULP1-RELATED"/>
    <property type="match status" value="1"/>
</dbReference>
<name>A0A6P7STF0_9MOLL</name>
<organism evidence="1 2">
    <name type="scientific">Octopus sinensis</name>
    <name type="common">East Asian common octopus</name>
    <dbReference type="NCBI Taxonomy" id="2607531"/>
    <lineage>
        <taxon>Eukaryota</taxon>
        <taxon>Metazoa</taxon>
        <taxon>Spiralia</taxon>
        <taxon>Lophotrochozoa</taxon>
        <taxon>Mollusca</taxon>
        <taxon>Cephalopoda</taxon>
        <taxon>Coleoidea</taxon>
        <taxon>Octopodiformes</taxon>
        <taxon>Octopoda</taxon>
        <taxon>Incirrata</taxon>
        <taxon>Octopodidae</taxon>
        <taxon>Octopus</taxon>
    </lineage>
</organism>